<gene>
    <name evidence="1" type="ORF">H5410_022606</name>
</gene>
<dbReference type="EMBL" id="JACXVP010000004">
    <property type="protein sequence ID" value="KAG5611325.1"/>
    <property type="molecule type" value="Genomic_DNA"/>
</dbReference>
<reference evidence="1 2" key="1">
    <citation type="submission" date="2020-09" db="EMBL/GenBank/DDBJ databases">
        <title>De no assembly of potato wild relative species, Solanum commersonii.</title>
        <authorList>
            <person name="Cho K."/>
        </authorList>
    </citation>
    <scope>NUCLEOTIDE SEQUENCE [LARGE SCALE GENOMIC DNA]</scope>
    <source>
        <strain evidence="1">LZ3.2</strain>
        <tissue evidence="1">Leaf</tissue>
    </source>
</reference>
<accession>A0A9J5ZFX7</accession>
<evidence type="ECO:0000313" key="2">
    <source>
        <dbReference type="Proteomes" id="UP000824120"/>
    </source>
</evidence>
<name>A0A9J5ZFX7_SOLCO</name>
<proteinExistence type="predicted"/>
<dbReference type="Proteomes" id="UP000824120">
    <property type="component" value="Chromosome 4"/>
</dbReference>
<sequence length="114" mass="13162">MDNGLHHSMESRKIGYDTSFLTFNGFISDSHETESKEREFPCEITYKVLSEKIIDQEENFISNQIAKAKPPTYPKLKIKFLSKGLVGIHLVEPQYKLYFELGDNLELLFSMIVA</sequence>
<protein>
    <submittedName>
        <fullName evidence="1">Uncharacterized protein</fullName>
    </submittedName>
</protein>
<evidence type="ECO:0000313" key="1">
    <source>
        <dbReference type="EMBL" id="KAG5611325.1"/>
    </source>
</evidence>
<keyword evidence="2" id="KW-1185">Reference proteome</keyword>
<dbReference type="AlphaFoldDB" id="A0A9J5ZFX7"/>
<comment type="caution">
    <text evidence="1">The sequence shown here is derived from an EMBL/GenBank/DDBJ whole genome shotgun (WGS) entry which is preliminary data.</text>
</comment>
<organism evidence="1 2">
    <name type="scientific">Solanum commersonii</name>
    <name type="common">Commerson's wild potato</name>
    <name type="synonym">Commerson's nightshade</name>
    <dbReference type="NCBI Taxonomy" id="4109"/>
    <lineage>
        <taxon>Eukaryota</taxon>
        <taxon>Viridiplantae</taxon>
        <taxon>Streptophyta</taxon>
        <taxon>Embryophyta</taxon>
        <taxon>Tracheophyta</taxon>
        <taxon>Spermatophyta</taxon>
        <taxon>Magnoliopsida</taxon>
        <taxon>eudicotyledons</taxon>
        <taxon>Gunneridae</taxon>
        <taxon>Pentapetalae</taxon>
        <taxon>asterids</taxon>
        <taxon>lamiids</taxon>
        <taxon>Solanales</taxon>
        <taxon>Solanaceae</taxon>
        <taxon>Solanoideae</taxon>
        <taxon>Solaneae</taxon>
        <taxon>Solanum</taxon>
    </lineage>
</organism>